<accession>A0AB39LHV5</accession>
<evidence type="ECO:0000259" key="4">
    <source>
        <dbReference type="PROSITE" id="PS50043"/>
    </source>
</evidence>
<feature type="compositionally biased region" description="Polar residues" evidence="3">
    <location>
        <begin position="879"/>
        <end position="892"/>
    </location>
</feature>
<sequence>MLERESELARAASALRRAAGGEGGLLVVRGPLGVGRSTFLEAVAGIAHSEGFLVLRAQAAAAEENFTLGVVRQLTDSAPATEPADEDGRGPHAEYTAGGTPEDAADAAYTSDAGVPSAAGPLPLWAGPVSQQAPRRLASLLKSVASDRPIVVMVDDVQWSDGESLLALLPCVAGRRRNRVLFVLSVLPGDVRGAREYVRQLLDAADHTVELDTLGRDSVRLLLEEACGAPVQGAFVDVLRQRSGGNPLLVKALVDEVRYQALAPVAVNCAAAAGLRPERARQRLAVFLRAQPDHVRRVAYALAVLGDAADRQLVTHLAEIDEQRRAEAMDVLRLTGLVAEHSDSLIPGTLLRDLLEESMPAAELTAMRGVAAELLHRTGHPAELAAEQLMSVAVLCGSGAVEILRTAADSALRRGSPRDAARYLRRALLDTSATGRDRARLLIDLAMAERSFASAASLRHVAEAVPLLESVRERADAVTRLGPLLMDPAAFRIDSVRRDVAEELGRAAPHDYIERELALRLEARENVLAAQDPAHVRRALRRFRALGPSPSLRTTGERELVTSLMHIAFVANAASADELTLLCTRLLEQEAPAPEHVHSTVPLVVNILAGAGRTEGAGGWLREAHLLAQRRGGDVEQAVIRSEQALVALADGQLVYARQKVVQADALAGPDTGGLPTICAAVLAIVALHTEEPHLAEQILVQHRLHAENEHLAALLHLARGILAARRGETRTALVHFQTAGRRAERIGWHNPVTVPWSSSAALMHHRLGEHEEAEAAALSEVERSRAWGAPVRLGNALVALGKVSRGREGVTFLEEAVEVLEKGPNEHELCQALYALGTHGQTDPRRRASVLERAYMMAVDQGASSFAEKIARRKSGGTRATSAPNGRLTPSEQKVARLAADGLSNAEIAAKLGTSSRMVEKHLTNSYRKLGISGRPDLARALAAPDGTPGT</sequence>
<reference evidence="5" key="1">
    <citation type="submission" date="2024-07" db="EMBL/GenBank/DDBJ databases">
        <authorList>
            <person name="Yu S.T."/>
        </authorList>
    </citation>
    <scope>NUCLEOTIDE SEQUENCE</scope>
    <source>
        <strain evidence="5">R02</strain>
    </source>
</reference>
<dbReference type="EMBL" id="CP163429">
    <property type="protein sequence ID" value="XDP92235.1"/>
    <property type="molecule type" value="Genomic_DNA"/>
</dbReference>
<dbReference type="SMART" id="SM00421">
    <property type="entry name" value="HTH_LUXR"/>
    <property type="match status" value="1"/>
</dbReference>
<dbReference type="Gene3D" id="1.10.10.10">
    <property type="entry name" value="Winged helix-like DNA-binding domain superfamily/Winged helix DNA-binding domain"/>
    <property type="match status" value="1"/>
</dbReference>
<dbReference type="SUPFAM" id="SSF52540">
    <property type="entry name" value="P-loop containing nucleoside triphosphate hydrolases"/>
    <property type="match status" value="1"/>
</dbReference>
<dbReference type="PANTHER" id="PTHR16305:SF35">
    <property type="entry name" value="TRANSCRIPTIONAL ACTIVATOR DOMAIN"/>
    <property type="match status" value="1"/>
</dbReference>
<evidence type="ECO:0000256" key="1">
    <source>
        <dbReference type="ARBA" id="ARBA00022741"/>
    </source>
</evidence>
<dbReference type="PROSITE" id="PS50043">
    <property type="entry name" value="HTH_LUXR_2"/>
    <property type="match status" value="1"/>
</dbReference>
<feature type="region of interest" description="Disordered" evidence="3">
    <location>
        <begin position="872"/>
        <end position="892"/>
    </location>
</feature>
<evidence type="ECO:0000256" key="3">
    <source>
        <dbReference type="SAM" id="MobiDB-lite"/>
    </source>
</evidence>
<dbReference type="SUPFAM" id="SSF48452">
    <property type="entry name" value="TPR-like"/>
    <property type="match status" value="1"/>
</dbReference>
<name>A0AB39LHV5_9ACTN</name>
<dbReference type="SUPFAM" id="SSF46894">
    <property type="entry name" value="C-terminal effector domain of the bipartite response regulators"/>
    <property type="match status" value="1"/>
</dbReference>
<evidence type="ECO:0000256" key="2">
    <source>
        <dbReference type="ARBA" id="ARBA00022840"/>
    </source>
</evidence>
<dbReference type="Pfam" id="PF00196">
    <property type="entry name" value="GerE"/>
    <property type="match status" value="1"/>
</dbReference>
<dbReference type="InterPro" id="IPR011990">
    <property type="entry name" value="TPR-like_helical_dom_sf"/>
</dbReference>
<organism evidence="5">
    <name type="scientific">Streptomyces sp. R02</name>
    <dbReference type="NCBI Taxonomy" id="3238623"/>
    <lineage>
        <taxon>Bacteria</taxon>
        <taxon>Bacillati</taxon>
        <taxon>Actinomycetota</taxon>
        <taxon>Actinomycetes</taxon>
        <taxon>Kitasatosporales</taxon>
        <taxon>Streptomycetaceae</taxon>
        <taxon>Streptomyces</taxon>
    </lineage>
</organism>
<dbReference type="GO" id="GO:0005737">
    <property type="term" value="C:cytoplasm"/>
    <property type="evidence" value="ECO:0007669"/>
    <property type="project" value="TreeGrafter"/>
</dbReference>
<evidence type="ECO:0000313" key="5">
    <source>
        <dbReference type="EMBL" id="XDP92235.1"/>
    </source>
</evidence>
<proteinExistence type="predicted"/>
<dbReference type="InterPro" id="IPR041664">
    <property type="entry name" value="AAA_16"/>
</dbReference>
<dbReference type="PANTHER" id="PTHR16305">
    <property type="entry name" value="TESTICULAR SOLUBLE ADENYLYL CYCLASE"/>
    <property type="match status" value="1"/>
</dbReference>
<feature type="domain" description="HTH luxR-type" evidence="4">
    <location>
        <begin position="882"/>
        <end position="947"/>
    </location>
</feature>
<dbReference type="PRINTS" id="PR00038">
    <property type="entry name" value="HTHLUXR"/>
</dbReference>
<dbReference type="GO" id="GO:0005524">
    <property type="term" value="F:ATP binding"/>
    <property type="evidence" value="ECO:0007669"/>
    <property type="project" value="UniProtKB-KW"/>
</dbReference>
<dbReference type="CDD" id="cd06170">
    <property type="entry name" value="LuxR_C_like"/>
    <property type="match status" value="1"/>
</dbReference>
<feature type="region of interest" description="Disordered" evidence="3">
    <location>
        <begin position="78"/>
        <end position="103"/>
    </location>
</feature>
<dbReference type="RefSeq" id="WP_369154116.1">
    <property type="nucleotide sequence ID" value="NZ_CP163429.1"/>
</dbReference>
<keyword evidence="2" id="KW-0067">ATP-binding</keyword>
<dbReference type="InterPro" id="IPR036388">
    <property type="entry name" value="WH-like_DNA-bd_sf"/>
</dbReference>
<dbReference type="InterPro" id="IPR027417">
    <property type="entry name" value="P-loop_NTPase"/>
</dbReference>
<protein>
    <submittedName>
        <fullName evidence="5">AAA family ATPase</fullName>
    </submittedName>
</protein>
<dbReference type="GO" id="GO:0003677">
    <property type="term" value="F:DNA binding"/>
    <property type="evidence" value="ECO:0007669"/>
    <property type="project" value="InterPro"/>
</dbReference>
<gene>
    <name evidence="5" type="ORF">AB5J57_01350</name>
</gene>
<dbReference type="InterPro" id="IPR000792">
    <property type="entry name" value="Tscrpt_reg_LuxR_C"/>
</dbReference>
<dbReference type="GO" id="GO:0004016">
    <property type="term" value="F:adenylate cyclase activity"/>
    <property type="evidence" value="ECO:0007669"/>
    <property type="project" value="TreeGrafter"/>
</dbReference>
<dbReference type="AlphaFoldDB" id="A0AB39LHV5"/>
<dbReference type="GO" id="GO:0006355">
    <property type="term" value="P:regulation of DNA-templated transcription"/>
    <property type="evidence" value="ECO:0007669"/>
    <property type="project" value="InterPro"/>
</dbReference>
<keyword evidence="1" id="KW-0547">Nucleotide-binding</keyword>
<dbReference type="InterPro" id="IPR016032">
    <property type="entry name" value="Sig_transdc_resp-reg_C-effctor"/>
</dbReference>
<dbReference type="Pfam" id="PF13191">
    <property type="entry name" value="AAA_16"/>
    <property type="match status" value="1"/>
</dbReference>